<protein>
    <recommendedName>
        <fullName evidence="3">Bacterial toxin YdaT domain-containing protein</fullName>
    </recommendedName>
</protein>
<dbReference type="STRING" id="52441.SAMN05216302_101153"/>
<evidence type="ECO:0000313" key="2">
    <source>
        <dbReference type="Proteomes" id="UP000199533"/>
    </source>
</evidence>
<gene>
    <name evidence="1" type="ORF">SAMN05216302_101153</name>
</gene>
<accession>A0A1I4B5Q8</accession>
<sequence length="217" mass="24169">MQRTPHKSLISTHKTWIGTLSDYVDHWRRTTGMSREAVAEMIISKYQDINKSSLPGVKEFANDKSSDIDKNYEARRVNADRVFRWLDDKSKDSTLLPANFLPTVILALPDDLRSRCANDLLRHVGMVAQEVVVEESTSNALTHFRSIIKESADTELALAELLDGETVEELITVQQEINELELATSKAKNFVSAKLASMRNNPLIDVTGAVGGRAGSQ</sequence>
<dbReference type="OrthoDB" id="8595864at2"/>
<dbReference type="EMBL" id="FOSP01000011">
    <property type="protein sequence ID" value="SFK64242.1"/>
    <property type="molecule type" value="Genomic_DNA"/>
</dbReference>
<dbReference type="InterPro" id="IPR037042">
    <property type="entry name" value="YdaT-like_sf"/>
</dbReference>
<organism evidence="1 2">
    <name type="scientific">Nitrosomonas aestuarii</name>
    <dbReference type="NCBI Taxonomy" id="52441"/>
    <lineage>
        <taxon>Bacteria</taxon>
        <taxon>Pseudomonadati</taxon>
        <taxon>Pseudomonadota</taxon>
        <taxon>Betaproteobacteria</taxon>
        <taxon>Nitrosomonadales</taxon>
        <taxon>Nitrosomonadaceae</taxon>
        <taxon>Nitrosomonas</taxon>
    </lineage>
</organism>
<dbReference type="Gene3D" id="1.10.3600.10">
    <property type="entry name" value="Putative bacterial toxin ydaT"/>
    <property type="match status" value="1"/>
</dbReference>
<reference evidence="2" key="1">
    <citation type="submission" date="2016-10" db="EMBL/GenBank/DDBJ databases">
        <authorList>
            <person name="Varghese N."/>
            <person name="Submissions S."/>
        </authorList>
    </citation>
    <scope>NUCLEOTIDE SEQUENCE [LARGE SCALE GENOMIC DNA]</scope>
    <source>
        <strain evidence="2">Nm69</strain>
    </source>
</reference>
<evidence type="ECO:0000313" key="1">
    <source>
        <dbReference type="EMBL" id="SFK64242.1"/>
    </source>
</evidence>
<keyword evidence="2" id="KW-1185">Reference proteome</keyword>
<dbReference type="RefSeq" id="WP_090699126.1">
    <property type="nucleotide sequence ID" value="NZ_FOSP01000011.1"/>
</dbReference>
<name>A0A1I4B5Q8_9PROT</name>
<proteinExistence type="predicted"/>
<evidence type="ECO:0008006" key="3">
    <source>
        <dbReference type="Google" id="ProtNLM"/>
    </source>
</evidence>
<dbReference type="AlphaFoldDB" id="A0A1I4B5Q8"/>
<dbReference type="Proteomes" id="UP000199533">
    <property type="component" value="Unassembled WGS sequence"/>
</dbReference>